<reference evidence="4" key="1">
    <citation type="submission" date="2017-06" db="EMBL/GenBank/DDBJ databases">
        <authorList>
            <person name="Varghese N."/>
            <person name="Submissions S."/>
        </authorList>
    </citation>
    <scope>NUCLEOTIDE SEQUENCE [LARGE SCALE GENOMIC DNA]</scope>
    <source>
        <strain evidence="4">DSM 137</strain>
    </source>
</reference>
<dbReference type="PANTHER" id="PTHR13847:SF289">
    <property type="entry name" value="GLYCINE OXIDASE"/>
    <property type="match status" value="1"/>
</dbReference>
<dbReference type="GO" id="GO:0016491">
    <property type="term" value="F:oxidoreductase activity"/>
    <property type="evidence" value="ECO:0007669"/>
    <property type="project" value="UniProtKB-KW"/>
</dbReference>
<dbReference type="SUPFAM" id="SSF54373">
    <property type="entry name" value="FAD-linked reductases, C-terminal domain"/>
    <property type="match status" value="1"/>
</dbReference>
<dbReference type="Pfam" id="PF01266">
    <property type="entry name" value="DAO"/>
    <property type="match status" value="1"/>
</dbReference>
<dbReference type="Proteomes" id="UP000198418">
    <property type="component" value="Unassembled WGS sequence"/>
</dbReference>
<dbReference type="AlphaFoldDB" id="A0A212RID4"/>
<dbReference type="InterPro" id="IPR036188">
    <property type="entry name" value="FAD/NAD-bd_sf"/>
</dbReference>
<gene>
    <name evidence="3" type="ORF">SAMN06265338_104265</name>
</gene>
<evidence type="ECO:0000313" key="4">
    <source>
        <dbReference type="Proteomes" id="UP000198418"/>
    </source>
</evidence>
<organism evidence="3 4">
    <name type="scientific">Rhodoblastus acidophilus</name>
    <name type="common">Rhodopseudomonas acidophila</name>
    <dbReference type="NCBI Taxonomy" id="1074"/>
    <lineage>
        <taxon>Bacteria</taxon>
        <taxon>Pseudomonadati</taxon>
        <taxon>Pseudomonadota</taxon>
        <taxon>Alphaproteobacteria</taxon>
        <taxon>Hyphomicrobiales</taxon>
        <taxon>Rhodoblastaceae</taxon>
        <taxon>Rhodoblastus</taxon>
    </lineage>
</organism>
<dbReference type="GO" id="GO:0005737">
    <property type="term" value="C:cytoplasm"/>
    <property type="evidence" value="ECO:0007669"/>
    <property type="project" value="TreeGrafter"/>
</dbReference>
<evidence type="ECO:0000256" key="1">
    <source>
        <dbReference type="ARBA" id="ARBA00023002"/>
    </source>
</evidence>
<dbReference type="InterPro" id="IPR006076">
    <property type="entry name" value="FAD-dep_OxRdtase"/>
</dbReference>
<protein>
    <submittedName>
        <fullName evidence="3">Glycine oxidase</fullName>
    </submittedName>
</protein>
<dbReference type="EMBL" id="FYDG01000004">
    <property type="protein sequence ID" value="SNB72047.1"/>
    <property type="molecule type" value="Genomic_DNA"/>
</dbReference>
<dbReference type="PANTHER" id="PTHR13847">
    <property type="entry name" value="SARCOSINE DEHYDROGENASE-RELATED"/>
    <property type="match status" value="1"/>
</dbReference>
<evidence type="ECO:0000313" key="3">
    <source>
        <dbReference type="EMBL" id="SNB72047.1"/>
    </source>
</evidence>
<accession>A0A212RID4</accession>
<keyword evidence="4" id="KW-1185">Reference proteome</keyword>
<dbReference type="Gene3D" id="3.50.50.60">
    <property type="entry name" value="FAD/NAD(P)-binding domain"/>
    <property type="match status" value="1"/>
</dbReference>
<feature type="domain" description="FAD dependent oxidoreductase" evidence="2">
    <location>
        <begin position="5"/>
        <end position="319"/>
    </location>
</feature>
<keyword evidence="1" id="KW-0560">Oxidoreductase</keyword>
<dbReference type="SUPFAM" id="SSF51971">
    <property type="entry name" value="Nucleotide-binding domain"/>
    <property type="match status" value="1"/>
</dbReference>
<dbReference type="RefSeq" id="WP_088520792.1">
    <property type="nucleotide sequence ID" value="NZ_FYDG01000004.1"/>
</dbReference>
<dbReference type="OrthoDB" id="9790035at2"/>
<sequence>MLIRIIGAGAAGLTAAFELLRQAEALGRDIAVEIVEKAEGPGRGCSHYAGGMIAPWCEAESTEPIVATLGAEALEFWTETFPVAEKRGSLVVAPRRDRPDLIQFSRRTTHFVTLDREGIAALEPDLAENFDFGLYFEAEAHLAPREALAKLAEALAAKPNATLRYGVDATTLADDADWTLDCRGFAAKPDLAGLRGVKGEMIIIRAPDLNLTRPVRMVHPRHPVYLVPRPDGTIMVGATMVENEERARVTAQSVVELVNSAFALNPAFALAEIVETGSDVRPSFADNLPRIRREGRRLFLNGLYRHGFLLSPPLASRAARVVLEDAHFPEVMDEDRGQRRTA</sequence>
<dbReference type="Gene3D" id="3.30.9.10">
    <property type="entry name" value="D-Amino Acid Oxidase, subunit A, domain 2"/>
    <property type="match status" value="1"/>
</dbReference>
<name>A0A212RID4_RHOAC</name>
<evidence type="ECO:0000259" key="2">
    <source>
        <dbReference type="Pfam" id="PF01266"/>
    </source>
</evidence>
<proteinExistence type="predicted"/>